<dbReference type="PATRIC" id="fig|1121290.3.peg.1748"/>
<comment type="caution">
    <text evidence="2">The sequence shown here is derived from an EMBL/GenBank/DDBJ whole genome shotgun (WGS) entry which is preliminary data.</text>
</comment>
<feature type="transmembrane region" description="Helical" evidence="1">
    <location>
        <begin position="221"/>
        <end position="240"/>
    </location>
</feature>
<keyword evidence="3" id="KW-1185">Reference proteome</keyword>
<gene>
    <name evidence="2" type="ORF">CLOACE_17570</name>
</gene>
<evidence type="ECO:0008006" key="4">
    <source>
        <dbReference type="Google" id="ProtNLM"/>
    </source>
</evidence>
<dbReference type="PANTHER" id="PTHR41324:SF1">
    <property type="entry name" value="DUF2232 DOMAIN-CONTAINING PROTEIN"/>
    <property type="match status" value="1"/>
</dbReference>
<evidence type="ECO:0000313" key="2">
    <source>
        <dbReference type="EMBL" id="OFI05380.1"/>
    </source>
</evidence>
<dbReference type="AlphaFoldDB" id="A0A1E8EXW2"/>
<keyword evidence="1" id="KW-1133">Transmembrane helix</keyword>
<dbReference type="RefSeq" id="WP_070110727.1">
    <property type="nucleotide sequence ID" value="NZ_LZFO01000028.1"/>
</dbReference>
<accession>A0A1E8EXW2</accession>
<dbReference type="EMBL" id="LZFO01000028">
    <property type="protein sequence ID" value="OFI05380.1"/>
    <property type="molecule type" value="Genomic_DNA"/>
</dbReference>
<feature type="transmembrane region" description="Helical" evidence="1">
    <location>
        <begin position="177"/>
        <end position="200"/>
    </location>
</feature>
<reference evidence="2 3" key="1">
    <citation type="submission" date="2016-06" db="EMBL/GenBank/DDBJ databases">
        <title>Genome sequence of Clostridium acetireducens DSM 10703.</title>
        <authorList>
            <person name="Poehlein A."/>
            <person name="Fluechter S."/>
            <person name="Duerre P."/>
            <person name="Daniel R."/>
        </authorList>
    </citation>
    <scope>NUCLEOTIDE SEQUENCE [LARGE SCALE GENOMIC DNA]</scope>
    <source>
        <strain evidence="2 3">DSM 10703</strain>
    </source>
</reference>
<proteinExistence type="predicted"/>
<dbReference type="PANTHER" id="PTHR41324">
    <property type="entry name" value="MEMBRANE PROTEIN-RELATED"/>
    <property type="match status" value="1"/>
</dbReference>
<dbReference type="Proteomes" id="UP000175744">
    <property type="component" value="Unassembled WGS sequence"/>
</dbReference>
<organism evidence="2 3">
    <name type="scientific">Clostridium acetireducens DSM 10703</name>
    <dbReference type="NCBI Taxonomy" id="1121290"/>
    <lineage>
        <taxon>Bacteria</taxon>
        <taxon>Bacillati</taxon>
        <taxon>Bacillota</taxon>
        <taxon>Clostridia</taxon>
        <taxon>Eubacteriales</taxon>
        <taxon>Clostridiaceae</taxon>
        <taxon>Clostridium</taxon>
    </lineage>
</organism>
<evidence type="ECO:0000256" key="1">
    <source>
        <dbReference type="SAM" id="Phobius"/>
    </source>
</evidence>
<protein>
    <recommendedName>
        <fullName evidence="4">DUF2232 domain-containing protein</fullName>
    </recommendedName>
</protein>
<sequence length="327" mass="36959">MKNYKSKALTEAGLITALVVMLSLINSYVPVFSMLGNFLIPIPFAVLYLRQDKFMTFGSVFASAFLMAMLYNPIEGILASVIFGLTGITLGFCIKKNKSMFFTIASLAFVSIIGTLFRFVIYIILINKQSVASFVNELLKLFNSSINESIKFYTNMGVDTNTLEPIKEYLKLFTPELILSVIPAFIILSSIISGYLNYILSYSILKKLGYNMKNLVSFRNIYVNSKTGAIIGIFLLVGVILNRYNVPYSNYIVNSTGVIMKFVLMIDGLSLAVYYMVNKFHISKAFITFIIIFVAFSPISILLFYLGLMDIIFDFRKLDPNRNYNME</sequence>
<feature type="transmembrane region" description="Helical" evidence="1">
    <location>
        <begin position="286"/>
        <end position="308"/>
    </location>
</feature>
<keyword evidence="1" id="KW-0472">Membrane</keyword>
<dbReference type="STRING" id="1121290.CLAOCE_17570"/>
<feature type="transmembrane region" description="Helical" evidence="1">
    <location>
        <begin position="252"/>
        <end position="274"/>
    </location>
</feature>
<dbReference type="InterPro" id="IPR018710">
    <property type="entry name" value="DUF2232"/>
</dbReference>
<keyword evidence="1" id="KW-0812">Transmembrane</keyword>
<feature type="transmembrane region" description="Helical" evidence="1">
    <location>
        <begin position="77"/>
        <end position="94"/>
    </location>
</feature>
<dbReference type="OrthoDB" id="1938242at2"/>
<feature type="transmembrane region" description="Helical" evidence="1">
    <location>
        <begin position="101"/>
        <end position="125"/>
    </location>
</feature>
<dbReference type="Pfam" id="PF09991">
    <property type="entry name" value="DUF2232"/>
    <property type="match status" value="1"/>
</dbReference>
<feature type="transmembrane region" description="Helical" evidence="1">
    <location>
        <begin position="7"/>
        <end position="25"/>
    </location>
</feature>
<evidence type="ECO:0000313" key="3">
    <source>
        <dbReference type="Proteomes" id="UP000175744"/>
    </source>
</evidence>
<name>A0A1E8EXW2_9CLOT</name>